<dbReference type="EMBL" id="JBANQN010000004">
    <property type="protein sequence ID" value="KAK6791475.1"/>
    <property type="molecule type" value="Genomic_DNA"/>
</dbReference>
<accession>A0AAN8TQR2</accession>
<dbReference type="Proteomes" id="UP001371456">
    <property type="component" value="Unassembled WGS sequence"/>
</dbReference>
<comment type="caution">
    <text evidence="2">The sequence shown here is derived from an EMBL/GenBank/DDBJ whole genome shotgun (WGS) entry which is preliminary data.</text>
</comment>
<sequence length="208" mass="23922">MAEELTALYQTHTWDLVTLPPGKHTIGCRWVYKIKTKSDGSVERYKARLMAKRYSQKYGMDYEETFAPVAKMITIRIIIVVAFVRQWKIFQMDVKNAFLNGDLHRLRKALYGLKQAPRAWFEKFSTVITSLGFSPSNHDSTLFVRCMSAGKILLSLYVDDMVITGDDYGGIESLKRDLAHWFAMKDLGLLRYFLGIEVAQSKKGYLLS</sequence>
<dbReference type="InterPro" id="IPR013103">
    <property type="entry name" value="RVT_2"/>
</dbReference>
<gene>
    <name evidence="2" type="ORF">RDI58_010556</name>
</gene>
<feature type="domain" description="Reverse transcriptase Ty1/copia-type" evidence="1">
    <location>
        <begin position="104"/>
        <end position="207"/>
    </location>
</feature>
<organism evidence="2 3">
    <name type="scientific">Solanum bulbocastanum</name>
    <name type="common">Wild potato</name>
    <dbReference type="NCBI Taxonomy" id="147425"/>
    <lineage>
        <taxon>Eukaryota</taxon>
        <taxon>Viridiplantae</taxon>
        <taxon>Streptophyta</taxon>
        <taxon>Embryophyta</taxon>
        <taxon>Tracheophyta</taxon>
        <taxon>Spermatophyta</taxon>
        <taxon>Magnoliopsida</taxon>
        <taxon>eudicotyledons</taxon>
        <taxon>Gunneridae</taxon>
        <taxon>Pentapetalae</taxon>
        <taxon>asterids</taxon>
        <taxon>lamiids</taxon>
        <taxon>Solanales</taxon>
        <taxon>Solanaceae</taxon>
        <taxon>Solanoideae</taxon>
        <taxon>Solaneae</taxon>
        <taxon>Solanum</taxon>
    </lineage>
</organism>
<name>A0AAN8TQR2_SOLBU</name>
<keyword evidence="3" id="KW-1185">Reference proteome</keyword>
<reference evidence="2 3" key="1">
    <citation type="submission" date="2024-02" db="EMBL/GenBank/DDBJ databases">
        <title>de novo genome assembly of Solanum bulbocastanum strain 11H21.</title>
        <authorList>
            <person name="Hosaka A.J."/>
        </authorList>
    </citation>
    <scope>NUCLEOTIDE SEQUENCE [LARGE SCALE GENOMIC DNA]</scope>
    <source>
        <tissue evidence="2">Young leaves</tissue>
    </source>
</reference>
<dbReference type="AlphaFoldDB" id="A0AAN8TQR2"/>
<evidence type="ECO:0000313" key="3">
    <source>
        <dbReference type="Proteomes" id="UP001371456"/>
    </source>
</evidence>
<proteinExistence type="predicted"/>
<dbReference type="PANTHER" id="PTHR43383">
    <property type="entry name" value="NODULIN 6"/>
    <property type="match status" value="1"/>
</dbReference>
<dbReference type="PANTHER" id="PTHR43383:SF2">
    <property type="entry name" value="AMIDOHYDROLASE 2 FAMILY PROTEIN"/>
    <property type="match status" value="1"/>
</dbReference>
<protein>
    <recommendedName>
        <fullName evidence="1">Reverse transcriptase Ty1/copia-type domain-containing protein</fullName>
    </recommendedName>
</protein>
<dbReference type="InterPro" id="IPR043502">
    <property type="entry name" value="DNA/RNA_pol_sf"/>
</dbReference>
<dbReference type="SUPFAM" id="SSF56672">
    <property type="entry name" value="DNA/RNA polymerases"/>
    <property type="match status" value="1"/>
</dbReference>
<evidence type="ECO:0000259" key="1">
    <source>
        <dbReference type="Pfam" id="PF07727"/>
    </source>
</evidence>
<dbReference type="Pfam" id="PF07727">
    <property type="entry name" value="RVT_2"/>
    <property type="match status" value="1"/>
</dbReference>
<evidence type="ECO:0000313" key="2">
    <source>
        <dbReference type="EMBL" id="KAK6791475.1"/>
    </source>
</evidence>